<name>A0A0G3BJC4_9BURK</name>
<sequence length="156" mass="17752">MSLPSPNVPLVALLPAVAADSECLYGLMDETMRGHVEATWGHWNEAAMRQFLRSALRGRGVWLIRLLARDLPPVGALMVSRLPRQVRLEQLFIAPAFQRRGIGTMVLRSLLDEARAQQVPLHLSVLKTHPGRAWYERLGLRVVDETPERYVLEWRP</sequence>
<dbReference type="GO" id="GO:0016747">
    <property type="term" value="F:acyltransferase activity, transferring groups other than amino-acyl groups"/>
    <property type="evidence" value="ECO:0007669"/>
    <property type="project" value="InterPro"/>
</dbReference>
<dbReference type="PANTHER" id="PTHR43877:SF2">
    <property type="entry name" value="AMINOALKYLPHOSPHONATE N-ACETYLTRANSFERASE-RELATED"/>
    <property type="match status" value="1"/>
</dbReference>
<evidence type="ECO:0000256" key="1">
    <source>
        <dbReference type="ARBA" id="ARBA00022679"/>
    </source>
</evidence>
<dbReference type="STRING" id="413882.AAW51_1402"/>
<dbReference type="RefSeq" id="WP_053013399.1">
    <property type="nucleotide sequence ID" value="NZ_CP011371.1"/>
</dbReference>
<dbReference type="InterPro" id="IPR016181">
    <property type="entry name" value="Acyl_CoA_acyltransferase"/>
</dbReference>
<keyword evidence="2" id="KW-0012">Acyltransferase</keyword>
<proteinExistence type="predicted"/>
<dbReference type="EMBL" id="CP011371">
    <property type="protein sequence ID" value="AKJ28093.1"/>
    <property type="molecule type" value="Genomic_DNA"/>
</dbReference>
<dbReference type="Gene3D" id="3.40.630.30">
    <property type="match status" value="1"/>
</dbReference>
<keyword evidence="5" id="KW-1185">Reference proteome</keyword>
<dbReference type="Proteomes" id="UP000035352">
    <property type="component" value="Chromosome"/>
</dbReference>
<evidence type="ECO:0000259" key="3">
    <source>
        <dbReference type="PROSITE" id="PS51186"/>
    </source>
</evidence>
<evidence type="ECO:0000256" key="2">
    <source>
        <dbReference type="ARBA" id="ARBA00023315"/>
    </source>
</evidence>
<reference evidence="4 5" key="1">
    <citation type="submission" date="2015-05" db="EMBL/GenBank/DDBJ databases">
        <authorList>
            <person name="Tang B."/>
            <person name="Yu Y."/>
        </authorList>
    </citation>
    <scope>NUCLEOTIDE SEQUENCE [LARGE SCALE GENOMIC DNA]</scope>
    <source>
        <strain evidence="4 5">DSM 7029</strain>
    </source>
</reference>
<accession>A0A0G3BJC4</accession>
<dbReference type="OrthoDB" id="5525374at2"/>
<organism evidence="4 5">
    <name type="scientific">Caldimonas brevitalea</name>
    <dbReference type="NCBI Taxonomy" id="413882"/>
    <lineage>
        <taxon>Bacteria</taxon>
        <taxon>Pseudomonadati</taxon>
        <taxon>Pseudomonadota</taxon>
        <taxon>Betaproteobacteria</taxon>
        <taxon>Burkholderiales</taxon>
        <taxon>Sphaerotilaceae</taxon>
        <taxon>Caldimonas</taxon>
    </lineage>
</organism>
<dbReference type="Pfam" id="PF00583">
    <property type="entry name" value="Acetyltransf_1"/>
    <property type="match status" value="1"/>
</dbReference>
<dbReference type="PANTHER" id="PTHR43877">
    <property type="entry name" value="AMINOALKYLPHOSPHONATE N-ACETYLTRANSFERASE-RELATED-RELATED"/>
    <property type="match status" value="1"/>
</dbReference>
<gene>
    <name evidence="4" type="ORF">AAW51_1402</name>
</gene>
<keyword evidence="1 4" id="KW-0808">Transferase</keyword>
<dbReference type="AlphaFoldDB" id="A0A0G3BJC4"/>
<dbReference type="PROSITE" id="PS51186">
    <property type="entry name" value="GNAT"/>
    <property type="match status" value="1"/>
</dbReference>
<dbReference type="CDD" id="cd04301">
    <property type="entry name" value="NAT_SF"/>
    <property type="match status" value="1"/>
</dbReference>
<feature type="domain" description="N-acetyltransferase" evidence="3">
    <location>
        <begin position="11"/>
        <end position="156"/>
    </location>
</feature>
<dbReference type="InterPro" id="IPR000182">
    <property type="entry name" value="GNAT_dom"/>
</dbReference>
<evidence type="ECO:0000313" key="5">
    <source>
        <dbReference type="Proteomes" id="UP000035352"/>
    </source>
</evidence>
<protein>
    <submittedName>
        <fullName evidence="4">Acetyltransferase</fullName>
    </submittedName>
</protein>
<dbReference type="SUPFAM" id="SSF55729">
    <property type="entry name" value="Acyl-CoA N-acyltransferases (Nat)"/>
    <property type="match status" value="1"/>
</dbReference>
<dbReference type="InterPro" id="IPR050832">
    <property type="entry name" value="Bact_Acetyltransf"/>
</dbReference>
<dbReference type="KEGG" id="pbh:AAW51_1402"/>
<evidence type="ECO:0000313" key="4">
    <source>
        <dbReference type="EMBL" id="AKJ28093.1"/>
    </source>
</evidence>